<dbReference type="OrthoDB" id="9815002at2"/>
<proteinExistence type="inferred from homology"/>
<feature type="region of interest" description="Disordered" evidence="2">
    <location>
        <begin position="45"/>
        <end position="81"/>
    </location>
</feature>
<dbReference type="PANTHER" id="PTHR37423:SF2">
    <property type="entry name" value="MEMBRANE-BOUND LYTIC MUREIN TRANSGLYCOSYLASE C"/>
    <property type="match status" value="1"/>
</dbReference>
<feature type="compositionally biased region" description="Low complexity" evidence="2">
    <location>
        <begin position="50"/>
        <end position="71"/>
    </location>
</feature>
<organism evidence="4 5">
    <name type="scientific">Geobacillus kaustophilus</name>
    <dbReference type="NCBI Taxonomy" id="1462"/>
    <lineage>
        <taxon>Bacteria</taxon>
        <taxon>Bacillati</taxon>
        <taxon>Bacillota</taxon>
        <taxon>Bacilli</taxon>
        <taxon>Bacillales</taxon>
        <taxon>Anoxybacillaceae</taxon>
        <taxon>Geobacillus</taxon>
        <taxon>Geobacillus thermoleovorans group</taxon>
    </lineage>
</organism>
<evidence type="ECO:0000256" key="1">
    <source>
        <dbReference type="ARBA" id="ARBA00007734"/>
    </source>
</evidence>
<sequence length="207" mass="21948">MTVSPLKLLVEWQALNAFSSGRSSLLPSPVPSLFASLLAEYLSRGEESSAEAPQASSSGQPPAPAGHSGAPLEHEAGTATQPSSSIDALIAAAAEKYDVDPQLIRAVIRHESNFRPDAKSPAGALGLMQLMPSTAKMLGVNDPLDPAQNIDGGVKYLRQLLDRYSGNITLALAAYNAGPGNVDRYRGMPPFAETRAYVERVLKSYRT</sequence>
<dbReference type="PROSITE" id="PS00922">
    <property type="entry name" value="TRANSGLYCOSYLASE"/>
    <property type="match status" value="1"/>
</dbReference>
<dbReference type="GO" id="GO:0016020">
    <property type="term" value="C:membrane"/>
    <property type="evidence" value="ECO:0007669"/>
    <property type="project" value="InterPro"/>
</dbReference>
<comment type="caution">
    <text evidence="4">The sequence shown here is derived from an EMBL/GenBank/DDBJ whole genome shotgun (WGS) entry which is preliminary data.</text>
</comment>
<dbReference type="RefSeq" id="WP_044732049.1">
    <property type="nucleotide sequence ID" value="NZ_JYBP01000003.1"/>
</dbReference>
<dbReference type="Proteomes" id="UP000032522">
    <property type="component" value="Unassembled WGS sequence"/>
</dbReference>
<feature type="domain" description="Transglycosylase SLT" evidence="3">
    <location>
        <begin position="89"/>
        <end position="193"/>
    </location>
</feature>
<evidence type="ECO:0000313" key="5">
    <source>
        <dbReference type="Proteomes" id="UP000032522"/>
    </source>
</evidence>
<dbReference type="PATRIC" id="fig|1462.6.peg.2608"/>
<evidence type="ECO:0000313" key="4">
    <source>
        <dbReference type="EMBL" id="KJE27611.1"/>
    </source>
</evidence>
<dbReference type="InterPro" id="IPR023346">
    <property type="entry name" value="Lysozyme-like_dom_sf"/>
</dbReference>
<dbReference type="EMBL" id="JYBP01000003">
    <property type="protein sequence ID" value="KJE27611.1"/>
    <property type="molecule type" value="Genomic_DNA"/>
</dbReference>
<dbReference type="PANTHER" id="PTHR37423">
    <property type="entry name" value="SOLUBLE LYTIC MUREIN TRANSGLYCOSYLASE-RELATED"/>
    <property type="match status" value="1"/>
</dbReference>
<dbReference type="AlphaFoldDB" id="A0A0D8BTV1"/>
<protein>
    <submittedName>
        <fullName evidence="4">Transglycosylase SLT domain protein</fullName>
    </submittedName>
</protein>
<dbReference type="Gene3D" id="1.10.530.10">
    <property type="match status" value="1"/>
</dbReference>
<dbReference type="InterPro" id="IPR000189">
    <property type="entry name" value="Transglyc_AS"/>
</dbReference>
<dbReference type="SUPFAM" id="SSF53955">
    <property type="entry name" value="Lysozyme-like"/>
    <property type="match status" value="1"/>
</dbReference>
<gene>
    <name evidence="4" type="ORF">LG52_2332</name>
</gene>
<evidence type="ECO:0000259" key="3">
    <source>
        <dbReference type="Pfam" id="PF01464"/>
    </source>
</evidence>
<dbReference type="GO" id="GO:0008933">
    <property type="term" value="F:peptidoglycan lytic transglycosylase activity"/>
    <property type="evidence" value="ECO:0007669"/>
    <property type="project" value="InterPro"/>
</dbReference>
<reference evidence="4 5" key="1">
    <citation type="submission" date="2015-01" db="EMBL/GenBank/DDBJ databases">
        <authorList>
            <person name="Filippidou S."/>
            <person name="Jeanneret N."/>
            <person name="Russel-Delif L."/>
            <person name="Junier T."/>
            <person name="Wunderlin T."/>
            <person name="Molina V."/>
            <person name="Johnson S.L."/>
            <person name="Davenport K.W."/>
            <person name="Chain P.S."/>
            <person name="Dorador C."/>
            <person name="Junier P."/>
        </authorList>
    </citation>
    <scope>NUCLEOTIDE SEQUENCE [LARGE SCALE GENOMIC DNA]</scope>
    <source>
        <strain evidence="4 5">Et7/4</strain>
    </source>
</reference>
<dbReference type="Pfam" id="PF01464">
    <property type="entry name" value="SLT"/>
    <property type="match status" value="1"/>
</dbReference>
<evidence type="ECO:0000256" key="2">
    <source>
        <dbReference type="SAM" id="MobiDB-lite"/>
    </source>
</evidence>
<comment type="similarity">
    <text evidence="1">Belongs to the transglycosylase Slt family.</text>
</comment>
<dbReference type="InterPro" id="IPR008258">
    <property type="entry name" value="Transglycosylase_SLT_dom_1"/>
</dbReference>
<name>A0A0D8BTV1_GEOKU</name>
<accession>A0A0D8BTV1</accession>
<dbReference type="CDD" id="cd00254">
    <property type="entry name" value="LT-like"/>
    <property type="match status" value="1"/>
</dbReference>
<dbReference type="GO" id="GO:0000270">
    <property type="term" value="P:peptidoglycan metabolic process"/>
    <property type="evidence" value="ECO:0007669"/>
    <property type="project" value="InterPro"/>
</dbReference>